<proteinExistence type="predicted"/>
<reference evidence="2 3" key="1">
    <citation type="journal article" date="2018" name="Front. Microbiol.">
        <title>Genome-Wide Analysis of Corynespora cassiicola Leaf Fall Disease Putative Effectors.</title>
        <authorList>
            <person name="Lopez D."/>
            <person name="Ribeiro S."/>
            <person name="Label P."/>
            <person name="Fumanal B."/>
            <person name="Venisse J.S."/>
            <person name="Kohler A."/>
            <person name="de Oliveira R.R."/>
            <person name="Labutti K."/>
            <person name="Lipzen A."/>
            <person name="Lail K."/>
            <person name="Bauer D."/>
            <person name="Ohm R.A."/>
            <person name="Barry K.W."/>
            <person name="Spatafora J."/>
            <person name="Grigoriev I.V."/>
            <person name="Martin F.M."/>
            <person name="Pujade-Renaud V."/>
        </authorList>
    </citation>
    <scope>NUCLEOTIDE SEQUENCE [LARGE SCALE GENOMIC DNA]</scope>
    <source>
        <strain evidence="2 3">Philippines</strain>
    </source>
</reference>
<name>A0A2T2P5Q6_CORCC</name>
<feature type="region of interest" description="Disordered" evidence="1">
    <location>
        <begin position="136"/>
        <end position="222"/>
    </location>
</feature>
<feature type="compositionally biased region" description="Polar residues" evidence="1">
    <location>
        <begin position="174"/>
        <end position="185"/>
    </location>
</feature>
<protein>
    <submittedName>
        <fullName evidence="2">Uncharacterized protein</fullName>
    </submittedName>
</protein>
<accession>A0A2T2P5Q6</accession>
<dbReference type="AlphaFoldDB" id="A0A2T2P5Q6"/>
<evidence type="ECO:0000313" key="3">
    <source>
        <dbReference type="Proteomes" id="UP000240883"/>
    </source>
</evidence>
<feature type="compositionally biased region" description="Basic residues" evidence="1">
    <location>
        <begin position="136"/>
        <end position="149"/>
    </location>
</feature>
<evidence type="ECO:0000313" key="2">
    <source>
        <dbReference type="EMBL" id="PSN72826.1"/>
    </source>
</evidence>
<dbReference type="Proteomes" id="UP000240883">
    <property type="component" value="Unassembled WGS sequence"/>
</dbReference>
<evidence type="ECO:0000256" key="1">
    <source>
        <dbReference type="SAM" id="MobiDB-lite"/>
    </source>
</evidence>
<organism evidence="2 3">
    <name type="scientific">Corynespora cassiicola Philippines</name>
    <dbReference type="NCBI Taxonomy" id="1448308"/>
    <lineage>
        <taxon>Eukaryota</taxon>
        <taxon>Fungi</taxon>
        <taxon>Dikarya</taxon>
        <taxon>Ascomycota</taxon>
        <taxon>Pezizomycotina</taxon>
        <taxon>Dothideomycetes</taxon>
        <taxon>Pleosporomycetidae</taxon>
        <taxon>Pleosporales</taxon>
        <taxon>Corynesporascaceae</taxon>
        <taxon>Corynespora</taxon>
    </lineage>
</organism>
<gene>
    <name evidence="2" type="ORF">BS50DRAFT_568432</name>
</gene>
<feature type="compositionally biased region" description="Polar residues" evidence="1">
    <location>
        <begin position="201"/>
        <end position="222"/>
    </location>
</feature>
<sequence>MLWYVPTRLAMKAWPGRDLTWPIQDPISLEQELRLEHGHAPRCKLCEGLRRRTSHIQGVLLWANNKHLRFKPSRPAGPVAAVQWLPSFRRTVAAQACRTAPPPRDLPKLRQSLSIPLAQINTPDLERLTTNKYSVSHHRSLVGHPRARHTASLLPSPQTVPFDRVPDSSHHRSSGTTAHLASVGSQLLAKGAGSSPPRPSACTTASKTDSPPLEQSGTWHKP</sequence>
<dbReference type="EMBL" id="KZ678129">
    <property type="protein sequence ID" value="PSN72826.1"/>
    <property type="molecule type" value="Genomic_DNA"/>
</dbReference>
<keyword evidence="3" id="KW-1185">Reference proteome</keyword>